<evidence type="ECO:0008006" key="3">
    <source>
        <dbReference type="Google" id="ProtNLM"/>
    </source>
</evidence>
<gene>
    <name evidence="1" type="ORF">ACETRX_02905</name>
</gene>
<proteinExistence type="predicted"/>
<evidence type="ECO:0000313" key="2">
    <source>
        <dbReference type="Proteomes" id="UP001595190"/>
    </source>
</evidence>
<accession>A0ABV6Z8S5</accession>
<dbReference type="RefSeq" id="WP_394308435.1">
    <property type="nucleotide sequence ID" value="NZ_JBHGPK010000001.1"/>
</dbReference>
<protein>
    <recommendedName>
        <fullName evidence="3">DUF11 domain-containing protein</fullName>
    </recommendedName>
</protein>
<sequence length="231" mass="22842">MRFGLGFVAAKSAALPVVGTYRTAAGQAAGASLTLSNVDIGTASASRLVVVVAMGLNTALVANPTCTIGGISATLVANQQNALSGTSDNTCIFAALVPAGATATVVVTFGASMNRSHAAVYTIDNAKSVTPDTTAKLALKGQSSGGAKSITLNGVLANSFAIGYCHTYTSSALTHTWTAPYTTDVNATVATTSKCSSASNSEASAGNKTLTCTLSSTTAINGGAMIGASWS</sequence>
<dbReference type="EMBL" id="JBHGPK010000001">
    <property type="protein sequence ID" value="MFC2248555.1"/>
    <property type="molecule type" value="Genomic_DNA"/>
</dbReference>
<evidence type="ECO:0000313" key="1">
    <source>
        <dbReference type="EMBL" id="MFC2248555.1"/>
    </source>
</evidence>
<dbReference type="Proteomes" id="UP001595190">
    <property type="component" value="Unassembled WGS sequence"/>
</dbReference>
<organism evidence="1 2">
    <name type="scientific">Labrys neptuniae</name>
    <dbReference type="NCBI Taxonomy" id="376174"/>
    <lineage>
        <taxon>Bacteria</taxon>
        <taxon>Pseudomonadati</taxon>
        <taxon>Pseudomonadota</taxon>
        <taxon>Alphaproteobacteria</taxon>
        <taxon>Hyphomicrobiales</taxon>
        <taxon>Xanthobacteraceae</taxon>
        <taxon>Labrys</taxon>
    </lineage>
</organism>
<name>A0ABV6Z8S5_9HYPH</name>
<comment type="caution">
    <text evidence="1">The sequence shown here is derived from an EMBL/GenBank/DDBJ whole genome shotgun (WGS) entry which is preliminary data.</text>
</comment>
<reference evidence="1 2" key="1">
    <citation type="submission" date="2024-09" db="EMBL/GenBank/DDBJ databases">
        <title>Description of Labrys sedimenti sp. nov., isolated from a diclofenac-degrading enrichment culture, and genome-based reclassification of Labrys portucalensis as a later heterotypic synonym of Labrys neptuniae.</title>
        <authorList>
            <person name="Tancsics A."/>
            <person name="Csepanyi A."/>
        </authorList>
    </citation>
    <scope>NUCLEOTIDE SEQUENCE [LARGE SCALE GENOMIC DNA]</scope>
    <source>
        <strain evidence="1 2">LMG 23412</strain>
    </source>
</reference>